<dbReference type="InterPro" id="IPR029063">
    <property type="entry name" value="SAM-dependent_MTases_sf"/>
</dbReference>
<comment type="similarity">
    <text evidence="9">Belongs to the class I-like SAM-binding methyltransferase superfamily. Trm1 family.</text>
</comment>
<dbReference type="PANTHER" id="PTHR10631:SF3">
    <property type="entry name" value="TRNA (GUANINE(26)-N(2))-DIMETHYLTRANSFERASE"/>
    <property type="match status" value="1"/>
</dbReference>
<dbReference type="GO" id="GO:0000049">
    <property type="term" value="F:tRNA binding"/>
    <property type="evidence" value="ECO:0007669"/>
    <property type="project" value="UniProtKB-UniRule"/>
</dbReference>
<feature type="non-terminal residue" evidence="10">
    <location>
        <position position="1"/>
    </location>
</feature>
<keyword evidence="3 9" id="KW-0808">Transferase</keyword>
<proteinExistence type="inferred from homology"/>
<reference evidence="10" key="1">
    <citation type="submission" date="2021-02" db="EMBL/GenBank/DDBJ databases">
        <authorList>
            <person name="Nowell W R."/>
        </authorList>
    </citation>
    <scope>NUCLEOTIDE SEQUENCE</scope>
</reference>
<evidence type="ECO:0000256" key="8">
    <source>
        <dbReference type="ARBA" id="ARBA00051897"/>
    </source>
</evidence>
<keyword evidence="2 9" id="KW-0489">Methyltransferase</keyword>
<evidence type="ECO:0000256" key="1">
    <source>
        <dbReference type="ARBA" id="ARBA00022555"/>
    </source>
</evidence>
<evidence type="ECO:0000256" key="2">
    <source>
        <dbReference type="ARBA" id="ARBA00022603"/>
    </source>
</evidence>
<comment type="caution">
    <text evidence="10">The sequence shown here is derived from an EMBL/GenBank/DDBJ whole genome shotgun (WGS) entry which is preliminary data.</text>
</comment>
<dbReference type="EC" id="2.1.1.216" evidence="7"/>
<protein>
    <recommendedName>
        <fullName evidence="7">tRNA (guanine(26)-N(2))-dimethyltransferase</fullName>
        <ecNumber evidence="7">2.1.1.216</ecNumber>
    </recommendedName>
</protein>
<keyword evidence="6 9" id="KW-0694">RNA-binding</keyword>
<dbReference type="GO" id="GO:0005634">
    <property type="term" value="C:nucleus"/>
    <property type="evidence" value="ECO:0007669"/>
    <property type="project" value="TreeGrafter"/>
</dbReference>
<evidence type="ECO:0000256" key="7">
    <source>
        <dbReference type="ARBA" id="ARBA00039099"/>
    </source>
</evidence>
<keyword evidence="5 9" id="KW-0819">tRNA processing</keyword>
<dbReference type="Proteomes" id="UP000681967">
    <property type="component" value="Unassembled WGS sequence"/>
</dbReference>
<keyword evidence="1 9" id="KW-0820">tRNA-binding</keyword>
<organism evidence="10 12">
    <name type="scientific">Rotaria magnacalcarata</name>
    <dbReference type="NCBI Taxonomy" id="392030"/>
    <lineage>
        <taxon>Eukaryota</taxon>
        <taxon>Metazoa</taxon>
        <taxon>Spiralia</taxon>
        <taxon>Gnathifera</taxon>
        <taxon>Rotifera</taxon>
        <taxon>Eurotatoria</taxon>
        <taxon>Bdelloidea</taxon>
        <taxon>Philodinida</taxon>
        <taxon>Philodinidae</taxon>
        <taxon>Rotaria</taxon>
    </lineage>
</organism>
<name>A0A8S2XGM6_9BILA</name>
<gene>
    <name evidence="10" type="ORF">BYL167_LOCUS35939</name>
    <name evidence="11" type="ORF">GIL414_LOCUS54085</name>
</gene>
<dbReference type="InterPro" id="IPR002905">
    <property type="entry name" value="Trm1"/>
</dbReference>
<comment type="catalytic activity">
    <reaction evidence="8">
        <text>guanosine(26) in tRNA + 2 S-adenosyl-L-methionine = N(2)-dimethylguanosine(26) in tRNA + 2 S-adenosyl-L-homocysteine + 2 H(+)</text>
        <dbReference type="Rhea" id="RHEA:43140"/>
        <dbReference type="Rhea" id="RHEA-COMP:10359"/>
        <dbReference type="Rhea" id="RHEA-COMP:10360"/>
        <dbReference type="ChEBI" id="CHEBI:15378"/>
        <dbReference type="ChEBI" id="CHEBI:57856"/>
        <dbReference type="ChEBI" id="CHEBI:59789"/>
        <dbReference type="ChEBI" id="CHEBI:74269"/>
        <dbReference type="ChEBI" id="CHEBI:74513"/>
        <dbReference type="EC" id="2.1.1.216"/>
    </reaction>
</comment>
<dbReference type="PROSITE" id="PS51626">
    <property type="entry name" value="SAM_MT_TRM1"/>
    <property type="match status" value="1"/>
</dbReference>
<evidence type="ECO:0000313" key="11">
    <source>
        <dbReference type="EMBL" id="CAF4946331.1"/>
    </source>
</evidence>
<evidence type="ECO:0000256" key="6">
    <source>
        <dbReference type="ARBA" id="ARBA00022884"/>
    </source>
</evidence>
<accession>A0A8S2XGM6</accession>
<dbReference type="EMBL" id="CAJOBH010077024">
    <property type="protein sequence ID" value="CAF4499395.1"/>
    <property type="molecule type" value="Genomic_DNA"/>
</dbReference>
<dbReference type="GO" id="GO:0002940">
    <property type="term" value="P:tRNA N2-guanine methylation"/>
    <property type="evidence" value="ECO:0007669"/>
    <property type="project" value="TreeGrafter"/>
</dbReference>
<evidence type="ECO:0000313" key="10">
    <source>
        <dbReference type="EMBL" id="CAF4499395.1"/>
    </source>
</evidence>
<dbReference type="AlphaFoldDB" id="A0A8S2XGM6"/>
<evidence type="ECO:0000256" key="9">
    <source>
        <dbReference type="PROSITE-ProRule" id="PRU00958"/>
    </source>
</evidence>
<dbReference type="PANTHER" id="PTHR10631">
    <property type="entry name" value="N 2 ,N 2 -DIMETHYLGUANOSINE TRNA METHYLTRANSFERASE"/>
    <property type="match status" value="1"/>
</dbReference>
<evidence type="ECO:0000256" key="3">
    <source>
        <dbReference type="ARBA" id="ARBA00022679"/>
    </source>
</evidence>
<keyword evidence="4 9" id="KW-0949">S-adenosyl-L-methionine</keyword>
<sequence length="67" mass="7842">CYSKYGSIPLHEPFCHEFALRMILYALHLQAARYDRIIEPLLCMSIDFYVRLFVRISYGAAKAQSQL</sequence>
<evidence type="ECO:0000313" key="12">
    <source>
        <dbReference type="Proteomes" id="UP000681967"/>
    </source>
</evidence>
<dbReference type="Proteomes" id="UP000681720">
    <property type="component" value="Unassembled WGS sequence"/>
</dbReference>
<evidence type="ECO:0000256" key="5">
    <source>
        <dbReference type="ARBA" id="ARBA00022694"/>
    </source>
</evidence>
<dbReference type="Gene3D" id="3.40.50.150">
    <property type="entry name" value="Vaccinia Virus protein VP39"/>
    <property type="match status" value="1"/>
</dbReference>
<feature type="non-terminal residue" evidence="10">
    <location>
        <position position="67"/>
    </location>
</feature>
<evidence type="ECO:0000256" key="4">
    <source>
        <dbReference type="ARBA" id="ARBA00022691"/>
    </source>
</evidence>
<dbReference type="Pfam" id="PF02005">
    <property type="entry name" value="TRM"/>
    <property type="match status" value="1"/>
</dbReference>
<dbReference type="SUPFAM" id="SSF53335">
    <property type="entry name" value="S-adenosyl-L-methionine-dependent methyltransferases"/>
    <property type="match status" value="1"/>
</dbReference>
<dbReference type="GO" id="GO:0160104">
    <property type="term" value="F:tRNA (guanine(26)-N2)-dimethyltransferase activity"/>
    <property type="evidence" value="ECO:0007669"/>
    <property type="project" value="UniProtKB-EC"/>
</dbReference>
<dbReference type="EMBL" id="CAJOBJ010188921">
    <property type="protein sequence ID" value="CAF4946331.1"/>
    <property type="molecule type" value="Genomic_DNA"/>
</dbReference>